<protein>
    <submittedName>
        <fullName evidence="2">Two-component histidine kinase</fullName>
    </submittedName>
</protein>
<keyword evidence="2" id="KW-0808">Transferase</keyword>
<keyword evidence="3" id="KW-1185">Reference proteome</keyword>
<dbReference type="EMBL" id="DF820503">
    <property type="protein sequence ID" value="GAK31942.1"/>
    <property type="molecule type" value="Genomic_DNA"/>
</dbReference>
<organism evidence="2 3">
    <name type="scientific">Weissella oryzae (strain DSM 25784 / JCM 18191 / LMG 30913 / SG25)</name>
    <dbReference type="NCBI Taxonomy" id="1329250"/>
    <lineage>
        <taxon>Bacteria</taxon>
        <taxon>Bacillati</taxon>
        <taxon>Bacillota</taxon>
        <taxon>Bacilli</taxon>
        <taxon>Lactobacillales</taxon>
        <taxon>Lactobacillaceae</taxon>
        <taxon>Weissella</taxon>
    </lineage>
</organism>
<keyword evidence="1" id="KW-0812">Transmembrane</keyword>
<reference evidence="3" key="1">
    <citation type="journal article" date="2014" name="Genome Announc.">
        <title>Draft genome sequence of Weissella oryzae SG25T, isolated from fermented rice grains.</title>
        <authorList>
            <person name="Tanizawa Y."/>
            <person name="Fujisawa T."/>
            <person name="Mochizuki T."/>
            <person name="Kaminuma E."/>
            <person name="Suzuki Y."/>
            <person name="Nakamura Y."/>
            <person name="Tohno M."/>
        </authorList>
    </citation>
    <scope>NUCLEOTIDE SEQUENCE [LARGE SCALE GENOMIC DNA]</scope>
    <source>
        <strain evidence="3">DSM 25784 / JCM 18191 / LMG 30913 / SG25</strain>
    </source>
</reference>
<evidence type="ECO:0000313" key="2">
    <source>
        <dbReference type="EMBL" id="GAK31942.1"/>
    </source>
</evidence>
<feature type="transmembrane region" description="Helical" evidence="1">
    <location>
        <begin position="65"/>
        <end position="85"/>
    </location>
</feature>
<sequence>MANTHTDYLENVIDRFEKKLDDQATMVNNDYVRKDLFNKLDSQVENISSKLDTEIDTRSKWDNKLLVLLLTLLIGVITTLIGVFLK</sequence>
<dbReference type="AlphaFoldDB" id="A0A069CX38"/>
<evidence type="ECO:0000256" key="1">
    <source>
        <dbReference type="SAM" id="Phobius"/>
    </source>
</evidence>
<keyword evidence="1" id="KW-1133">Transmembrane helix</keyword>
<proteinExistence type="predicted"/>
<accession>A0A069CX38</accession>
<name>A0A069CX38_WEIOS</name>
<dbReference type="Proteomes" id="UP000030643">
    <property type="component" value="Unassembled WGS sequence"/>
</dbReference>
<evidence type="ECO:0000313" key="3">
    <source>
        <dbReference type="Proteomes" id="UP000030643"/>
    </source>
</evidence>
<dbReference type="RefSeq" id="WP_027699851.1">
    <property type="nucleotide sequence ID" value="NZ_DF820503.1"/>
</dbReference>
<gene>
    <name evidence="2" type="ORF">WOSG25_200240</name>
</gene>
<dbReference type="GO" id="GO:0016301">
    <property type="term" value="F:kinase activity"/>
    <property type="evidence" value="ECO:0007669"/>
    <property type="project" value="UniProtKB-KW"/>
</dbReference>
<keyword evidence="1" id="KW-0472">Membrane</keyword>
<keyword evidence="2" id="KW-0418">Kinase</keyword>